<accession>A0AAE1LDP3</accession>
<keyword evidence="2" id="KW-1185">Reference proteome</keyword>
<sequence>YWDDQRTAVKKRAARVRNHLAGTEGGRPLDLLSDYDRRVLALMGGWTRVVGFTSVVDPLEISPIARGITPGHSIRRSVGTPSPRPVHNNRWGRVYQEVENIPPRPVHNNRWGRGTTLETHRLSHSVVLISMV</sequence>
<gene>
    <name evidence="1" type="ORF">KUF71_006134</name>
</gene>
<evidence type="ECO:0000313" key="1">
    <source>
        <dbReference type="EMBL" id="KAK3916266.1"/>
    </source>
</evidence>
<comment type="caution">
    <text evidence="1">The sequence shown here is derived from an EMBL/GenBank/DDBJ whole genome shotgun (WGS) entry which is preliminary data.</text>
</comment>
<dbReference type="EMBL" id="JAHWGI010000505">
    <property type="protein sequence ID" value="KAK3916266.1"/>
    <property type="molecule type" value="Genomic_DNA"/>
</dbReference>
<organism evidence="1 2">
    <name type="scientific">Frankliniella fusca</name>
    <dbReference type="NCBI Taxonomy" id="407009"/>
    <lineage>
        <taxon>Eukaryota</taxon>
        <taxon>Metazoa</taxon>
        <taxon>Ecdysozoa</taxon>
        <taxon>Arthropoda</taxon>
        <taxon>Hexapoda</taxon>
        <taxon>Insecta</taxon>
        <taxon>Pterygota</taxon>
        <taxon>Neoptera</taxon>
        <taxon>Paraneoptera</taxon>
        <taxon>Thysanoptera</taxon>
        <taxon>Terebrantia</taxon>
        <taxon>Thripoidea</taxon>
        <taxon>Thripidae</taxon>
        <taxon>Frankliniella</taxon>
    </lineage>
</organism>
<evidence type="ECO:0000313" key="2">
    <source>
        <dbReference type="Proteomes" id="UP001219518"/>
    </source>
</evidence>
<dbReference type="AlphaFoldDB" id="A0AAE1LDP3"/>
<protein>
    <submittedName>
        <fullName evidence="1">Altered inheritance of mitochondria protein 23, mitochondrial</fullName>
    </submittedName>
</protein>
<name>A0AAE1LDP3_9NEOP</name>
<feature type="non-terminal residue" evidence="1">
    <location>
        <position position="1"/>
    </location>
</feature>
<proteinExistence type="predicted"/>
<dbReference type="Proteomes" id="UP001219518">
    <property type="component" value="Unassembled WGS sequence"/>
</dbReference>
<reference evidence="1" key="1">
    <citation type="submission" date="2021-07" db="EMBL/GenBank/DDBJ databases">
        <authorList>
            <person name="Catto M.A."/>
            <person name="Jacobson A."/>
            <person name="Kennedy G."/>
            <person name="Labadie P."/>
            <person name="Hunt B.G."/>
            <person name="Srinivasan R."/>
        </authorList>
    </citation>
    <scope>NUCLEOTIDE SEQUENCE</scope>
    <source>
        <strain evidence="1">PL_HMW_Pooled</strain>
        <tissue evidence="1">Head</tissue>
    </source>
</reference>
<reference evidence="1" key="2">
    <citation type="journal article" date="2023" name="BMC Genomics">
        <title>Pest status, molecular evolution, and epigenetic factors derived from the genome assembly of Frankliniella fusca, a thysanopteran phytovirus vector.</title>
        <authorList>
            <person name="Catto M.A."/>
            <person name="Labadie P.E."/>
            <person name="Jacobson A.L."/>
            <person name="Kennedy G.G."/>
            <person name="Srinivasan R."/>
            <person name="Hunt B.G."/>
        </authorList>
    </citation>
    <scope>NUCLEOTIDE SEQUENCE</scope>
    <source>
        <strain evidence="1">PL_HMW_Pooled</strain>
    </source>
</reference>